<dbReference type="HOGENOM" id="CLU_2598338_0_0_9"/>
<comment type="caution">
    <text evidence="1">The sequence shown here is derived from an EMBL/GenBank/DDBJ whole genome shotgun (WGS) entry which is preliminary data.</text>
</comment>
<dbReference type="EMBL" id="ABGD02000030">
    <property type="protein sequence ID" value="EDS09305.1"/>
    <property type="molecule type" value="Genomic_DNA"/>
</dbReference>
<keyword evidence="2" id="KW-1185">Reference proteome</keyword>
<organism evidence="1 2">
    <name type="scientific">Anaerotruncus colihominis DSM 17241</name>
    <dbReference type="NCBI Taxonomy" id="445972"/>
    <lineage>
        <taxon>Bacteria</taxon>
        <taxon>Bacillati</taxon>
        <taxon>Bacillota</taxon>
        <taxon>Clostridia</taxon>
        <taxon>Eubacteriales</taxon>
        <taxon>Oscillospiraceae</taxon>
        <taxon>Anaerotruncus</taxon>
    </lineage>
</organism>
<accession>B0PH58</accession>
<reference evidence="1" key="1">
    <citation type="submission" date="2007-11" db="EMBL/GenBank/DDBJ databases">
        <authorList>
            <person name="Fulton L."/>
            <person name="Clifton S."/>
            <person name="Fulton B."/>
            <person name="Xu J."/>
            <person name="Minx P."/>
            <person name="Pepin K.H."/>
            <person name="Johnson M."/>
            <person name="Thiruvilangam P."/>
            <person name="Bhonagiri V."/>
            <person name="Nash W.E."/>
            <person name="Mardis E.R."/>
            <person name="Wilson R.K."/>
        </authorList>
    </citation>
    <scope>NUCLEOTIDE SEQUENCE [LARGE SCALE GENOMIC DNA]</scope>
    <source>
        <strain evidence="1">DSM 17241</strain>
    </source>
</reference>
<evidence type="ECO:0000313" key="2">
    <source>
        <dbReference type="Proteomes" id="UP000003803"/>
    </source>
</evidence>
<dbReference type="Proteomes" id="UP000003803">
    <property type="component" value="Unassembled WGS sequence"/>
</dbReference>
<reference evidence="1" key="2">
    <citation type="submission" date="2013-09" db="EMBL/GenBank/DDBJ databases">
        <title>Draft genome sequence of Anaerotruncus colihominis(DSM 17241).</title>
        <authorList>
            <person name="Sudarsanam P."/>
            <person name="Ley R."/>
            <person name="Guruge J."/>
            <person name="Turnbaugh P.J."/>
            <person name="Mahowald M."/>
            <person name="Liep D."/>
            <person name="Gordon J."/>
        </authorList>
    </citation>
    <scope>NUCLEOTIDE SEQUENCE</scope>
    <source>
        <strain evidence="1">DSM 17241</strain>
    </source>
</reference>
<gene>
    <name evidence="1" type="ORF">ANACOL_04079</name>
</gene>
<name>B0PH58_9FIRM</name>
<dbReference type="AlphaFoldDB" id="B0PH58"/>
<evidence type="ECO:0000313" key="1">
    <source>
        <dbReference type="EMBL" id="EDS09305.1"/>
    </source>
</evidence>
<protein>
    <submittedName>
        <fullName evidence="1">Uncharacterized protein</fullName>
    </submittedName>
</protein>
<proteinExistence type="predicted"/>
<sequence length="79" mass="8853">MKAENRSSYRLLKSIFIPVRQYNGHTGVTSRPSGCFHNNTSFFPYVHICGADAPAAQQYDNRSAIIILTTSVRPICSLY</sequence>